<dbReference type="InterPro" id="IPR029030">
    <property type="entry name" value="Caspase-like_dom_sf"/>
</dbReference>
<dbReference type="Gene3D" id="3.40.50.1460">
    <property type="match status" value="1"/>
</dbReference>
<dbReference type="OrthoDB" id="6114029at2759"/>
<proteinExistence type="predicted"/>
<dbReference type="Pfam" id="PF00656">
    <property type="entry name" value="Peptidase_C14"/>
    <property type="match status" value="1"/>
</dbReference>
<dbReference type="Proteomes" id="UP000023152">
    <property type="component" value="Unassembled WGS sequence"/>
</dbReference>
<gene>
    <name evidence="2" type="ORF">RFI_32755</name>
</gene>
<evidence type="ECO:0000313" key="2">
    <source>
        <dbReference type="EMBL" id="ETO04643.1"/>
    </source>
</evidence>
<reference evidence="2 3" key="1">
    <citation type="journal article" date="2013" name="Curr. Biol.">
        <title>The Genome of the Foraminiferan Reticulomyxa filosa.</title>
        <authorList>
            <person name="Glockner G."/>
            <person name="Hulsmann N."/>
            <person name="Schleicher M."/>
            <person name="Noegel A.A."/>
            <person name="Eichinger L."/>
            <person name="Gallinger C."/>
            <person name="Pawlowski J."/>
            <person name="Sierra R."/>
            <person name="Euteneuer U."/>
            <person name="Pillet L."/>
            <person name="Moustafa A."/>
            <person name="Platzer M."/>
            <person name="Groth M."/>
            <person name="Szafranski K."/>
            <person name="Schliwa M."/>
        </authorList>
    </citation>
    <scope>NUCLEOTIDE SEQUENCE [LARGE SCALE GENOMIC DNA]</scope>
</reference>
<dbReference type="InterPro" id="IPR052039">
    <property type="entry name" value="Caspase-related_regulators"/>
</dbReference>
<dbReference type="InterPro" id="IPR001309">
    <property type="entry name" value="Pept_C14_p20"/>
</dbReference>
<dbReference type="GO" id="GO:0004197">
    <property type="term" value="F:cysteine-type endopeptidase activity"/>
    <property type="evidence" value="ECO:0007669"/>
    <property type="project" value="InterPro"/>
</dbReference>
<feature type="domain" description="Caspase family p20" evidence="1">
    <location>
        <begin position="146"/>
        <end position="243"/>
    </location>
</feature>
<dbReference type="InterPro" id="IPR011600">
    <property type="entry name" value="Pept_C14_caspase"/>
</dbReference>
<dbReference type="GO" id="GO:0006508">
    <property type="term" value="P:proteolysis"/>
    <property type="evidence" value="ECO:0007669"/>
    <property type="project" value="InterPro"/>
</dbReference>
<evidence type="ECO:0000259" key="1">
    <source>
        <dbReference type="PROSITE" id="PS50208"/>
    </source>
</evidence>
<organism evidence="2 3">
    <name type="scientific">Reticulomyxa filosa</name>
    <dbReference type="NCBI Taxonomy" id="46433"/>
    <lineage>
        <taxon>Eukaryota</taxon>
        <taxon>Sar</taxon>
        <taxon>Rhizaria</taxon>
        <taxon>Retaria</taxon>
        <taxon>Foraminifera</taxon>
        <taxon>Monothalamids</taxon>
        <taxon>Reticulomyxidae</taxon>
        <taxon>Reticulomyxa</taxon>
    </lineage>
</organism>
<dbReference type="EMBL" id="ASPP01029114">
    <property type="protein sequence ID" value="ETO04643.1"/>
    <property type="molecule type" value="Genomic_DNA"/>
</dbReference>
<evidence type="ECO:0000313" key="3">
    <source>
        <dbReference type="Proteomes" id="UP000023152"/>
    </source>
</evidence>
<sequence length="355" mass="41432">MKKTKNKLLKNLKKLSNENFKAWLLDQNKWKNDFKKSEMSVMYDAVKTFVERYCSDAVSFIFILIFVNHASWGDEKKNQKKKQAKSEDLNYEKFYQSHNRLDAKIKIIKNAFVLMIAISKYNDKKWKNLSSVKKKDVKNFKGLFKRELNYKFVCNEEHSMSKTDVQKFLTEQTCKHKLHKNEKEYDALIIIICGHGDAGNVLVTSEGENISIDTIRSYFDNQKLTSFEDYPKIFFIDICRGNNKSKNIQKRGKEGGDVHNDDGFLILWSTTSGYEVGDLSLFSESIKDTIISKYENTFLYQMLKEVRVNVKGRPDSSTYCVEISDTTDYNIILEKKGLKSVRSDFLQQLDILKSK</sequence>
<dbReference type="PANTHER" id="PTHR22576:SF41">
    <property type="entry name" value="CASPASE 14, APOPTOSIS-RELATED CYSTEINE PEPTIDASE"/>
    <property type="match status" value="1"/>
</dbReference>
<dbReference type="PROSITE" id="PS50208">
    <property type="entry name" value="CASPASE_P20"/>
    <property type="match status" value="1"/>
</dbReference>
<name>X6LRW7_RETFI</name>
<dbReference type="SUPFAM" id="SSF52129">
    <property type="entry name" value="Caspase-like"/>
    <property type="match status" value="1"/>
</dbReference>
<keyword evidence="3" id="KW-1185">Reference proteome</keyword>
<protein>
    <submittedName>
        <fullName evidence="2">Caspase-8</fullName>
    </submittedName>
</protein>
<accession>X6LRW7</accession>
<dbReference type="PANTHER" id="PTHR22576">
    <property type="entry name" value="MUCOSA ASSOCIATED LYMPHOID TISSUE LYMPHOMA TRANSLOCATION PROTEIN 1/PARACASPASE"/>
    <property type="match status" value="1"/>
</dbReference>
<comment type="caution">
    <text evidence="2">The sequence shown here is derived from an EMBL/GenBank/DDBJ whole genome shotgun (WGS) entry which is preliminary data.</text>
</comment>
<dbReference type="AlphaFoldDB" id="X6LRW7"/>